<proteinExistence type="predicted"/>
<reference evidence="2" key="1">
    <citation type="thesis" date="2020" institute="ProQuest LLC" country="789 East Eisenhower Parkway, Ann Arbor, MI, USA">
        <title>Comparative Genomics and Chromosome Evolution.</title>
        <authorList>
            <person name="Mudd A.B."/>
        </authorList>
    </citation>
    <scope>NUCLEOTIDE SEQUENCE</scope>
    <source>
        <strain evidence="2">237g6f4</strain>
        <tissue evidence="2">Blood</tissue>
    </source>
</reference>
<evidence type="ECO:0000256" key="1">
    <source>
        <dbReference type="SAM" id="Phobius"/>
    </source>
</evidence>
<keyword evidence="3" id="KW-1185">Reference proteome</keyword>
<evidence type="ECO:0000313" key="2">
    <source>
        <dbReference type="EMBL" id="KAG8564013.1"/>
    </source>
</evidence>
<organism evidence="2 3">
    <name type="scientific">Engystomops pustulosus</name>
    <name type="common">Tungara frog</name>
    <name type="synonym">Physalaemus pustulosus</name>
    <dbReference type="NCBI Taxonomy" id="76066"/>
    <lineage>
        <taxon>Eukaryota</taxon>
        <taxon>Metazoa</taxon>
        <taxon>Chordata</taxon>
        <taxon>Craniata</taxon>
        <taxon>Vertebrata</taxon>
        <taxon>Euteleostomi</taxon>
        <taxon>Amphibia</taxon>
        <taxon>Batrachia</taxon>
        <taxon>Anura</taxon>
        <taxon>Neobatrachia</taxon>
        <taxon>Hyloidea</taxon>
        <taxon>Leptodactylidae</taxon>
        <taxon>Leiuperinae</taxon>
        <taxon>Engystomops</taxon>
    </lineage>
</organism>
<keyword evidence="1" id="KW-0812">Transmembrane</keyword>
<name>A0AAV7B108_ENGPU</name>
<dbReference type="EMBL" id="WNYA01000007">
    <property type="protein sequence ID" value="KAG8564013.1"/>
    <property type="molecule type" value="Genomic_DNA"/>
</dbReference>
<sequence>MLFLCIYKILCILILVVYVLTSCRRKAAVKVFCGICKPKTRLRPAVKSLLILCSLVFLSCLNFYICEPL</sequence>
<comment type="caution">
    <text evidence="2">The sequence shown here is derived from an EMBL/GenBank/DDBJ whole genome shotgun (WGS) entry which is preliminary data.</text>
</comment>
<dbReference type="AlphaFoldDB" id="A0AAV7B108"/>
<keyword evidence="1" id="KW-0472">Membrane</keyword>
<dbReference type="Proteomes" id="UP000824782">
    <property type="component" value="Unassembled WGS sequence"/>
</dbReference>
<accession>A0AAV7B108</accession>
<protein>
    <submittedName>
        <fullName evidence="2">Uncharacterized protein</fullName>
    </submittedName>
</protein>
<feature type="transmembrane region" description="Helical" evidence="1">
    <location>
        <begin position="6"/>
        <end position="23"/>
    </location>
</feature>
<feature type="transmembrane region" description="Helical" evidence="1">
    <location>
        <begin position="44"/>
        <end position="65"/>
    </location>
</feature>
<gene>
    <name evidence="2" type="ORF">GDO81_016288</name>
</gene>
<keyword evidence="1" id="KW-1133">Transmembrane helix</keyword>
<evidence type="ECO:0000313" key="3">
    <source>
        <dbReference type="Proteomes" id="UP000824782"/>
    </source>
</evidence>